<dbReference type="Bgee" id="ENSGACG00000015524">
    <property type="expression patterns" value="Expressed in spleen and 2 other cell types or tissues"/>
</dbReference>
<keyword evidence="6" id="KW-1185">Reference proteome</keyword>
<dbReference type="Pfam" id="PF00100">
    <property type="entry name" value="Zona_pellucida"/>
    <property type="match status" value="1"/>
</dbReference>
<dbReference type="Pfam" id="PF08742">
    <property type="entry name" value="C8"/>
    <property type="match status" value="1"/>
</dbReference>
<dbReference type="Proteomes" id="UP000007635">
    <property type="component" value="Chromosome I"/>
</dbReference>
<accession>G3PS90</accession>
<feature type="region of interest" description="Disordered" evidence="3">
    <location>
        <begin position="1"/>
        <end position="20"/>
    </location>
</feature>
<dbReference type="GeneTree" id="ENSGT00940000163632"/>
<evidence type="ECO:0000313" key="6">
    <source>
        <dbReference type="Proteomes" id="UP000007635"/>
    </source>
</evidence>
<dbReference type="InterPro" id="IPR055355">
    <property type="entry name" value="ZP-C"/>
</dbReference>
<protein>
    <recommendedName>
        <fullName evidence="4">ZP domain-containing protein</fullName>
    </recommendedName>
</protein>
<dbReference type="PROSITE" id="PS51034">
    <property type="entry name" value="ZP_2"/>
    <property type="match status" value="1"/>
</dbReference>
<reference evidence="5" key="2">
    <citation type="submission" date="2025-08" db="UniProtKB">
        <authorList>
            <consortium name="Ensembl"/>
        </authorList>
    </citation>
    <scope>IDENTIFICATION</scope>
</reference>
<dbReference type="Gene3D" id="2.60.40.4100">
    <property type="entry name" value="Zona pellucida, ZP-C domain"/>
    <property type="match status" value="1"/>
</dbReference>
<dbReference type="AlphaFoldDB" id="G3PS90"/>
<keyword evidence="1" id="KW-0732">Signal</keyword>
<sequence>MSKLHRSSGREEKQQYKGRRRSRHIFLRDFTDLHLQSSVSLLLHPTSTSSHGAFCTRTNSVKELPSKESTQAPCGGFRDNKEPFEKQDPPHCPSHCVHGGTKECFSCLYMKSLSTCSCLFSTMKTGALLLLLAVAASQVDVSISQRVTIDISGGVVDISSCPITFYGRSFSWMDVRLKDSLVICFMDGANDPPQDCLTLNQTSGSDEVEVGGFPSMQSASNFDLPNIKGTSSCFLYFQFISNSEPKVELAFLSFGPQTALLVFLQTALDSDLLLTAKVGTLTVDSWTTRDRSSYFDVSSCRHSGVPLRYGEKISDPENCSTLLCSTSAVLSSCEPGDVCLGNNTCKPPPPSVCTVTGSTLINFHGEVHSVEDRCEYALMKPQGGPGVQLIGGFRERRRTDVSFLDYLTISQTAGDIHLEQGGRVRVGDQILDLNTTAQLVHGVELSKDQTGVTAKLPSSKMTVVFDGNTAHVSGPKVSLEGLCGNPTNESWTTTLDAERISSAGCDTLHTDTTDSSITCSRSADRCELLNQPPFDACHQHVDTDSYVAACNNTLCNYPAVDGLDCQFLEAYAESCSLRDIPLGDWRSTVQCPAVPRPSCLDQYCSEHEFCGERLGEASCFCRALFASKFNPTNALGEPTVCTQNSATVTLAGCLLQDRGIDSSALHLIDPDCKGHVDQRTHMVEFSFDSSDTCGAEVSMNNSQILYKNTITTGNGSQNGVITRQDQVQIDFSCFFAKPDVQSLSFRIKDSSVVLQIVSGAWNYTLTMAAYTDGGLQNRVESSTEIQLNQKVWLQLKTEGLDGDLVAIVTDSCWATTQPSTDSSPRYDLVIAGCPNKADQTVMVEGNGLGTSNVFSFNVFQFSGETSAIYLHCKVELCPKEGKSCAPTCPGSSKRRRRSSRSKTAEGNPALITMAWSN</sequence>
<feature type="domain" description="ZP" evidence="4">
    <location>
        <begin position="640"/>
        <end position="895"/>
    </location>
</feature>
<reference evidence="5" key="3">
    <citation type="submission" date="2025-09" db="UniProtKB">
        <authorList>
            <consortium name="Ensembl"/>
        </authorList>
    </citation>
    <scope>IDENTIFICATION</scope>
</reference>
<evidence type="ECO:0000256" key="2">
    <source>
        <dbReference type="ARBA" id="ARBA00023157"/>
    </source>
</evidence>
<dbReference type="Ensembl" id="ENSGACT00000020515.2">
    <property type="protein sequence ID" value="ENSGACP00000020476.2"/>
    <property type="gene ID" value="ENSGACG00000001785.2"/>
</dbReference>
<dbReference type="InterPro" id="IPR001507">
    <property type="entry name" value="ZP_dom"/>
</dbReference>
<evidence type="ECO:0000256" key="3">
    <source>
        <dbReference type="SAM" id="MobiDB-lite"/>
    </source>
</evidence>
<evidence type="ECO:0000259" key="4">
    <source>
        <dbReference type="PROSITE" id="PS51034"/>
    </source>
</evidence>
<dbReference type="PANTHER" id="PTHR14002:SF50">
    <property type="entry name" value="ALPHA-TECTORIN-LIKE-RELATED"/>
    <property type="match status" value="1"/>
</dbReference>
<organism evidence="5 6">
    <name type="scientific">Gasterosteus aculeatus aculeatus</name>
    <name type="common">three-spined stickleback</name>
    <dbReference type="NCBI Taxonomy" id="481459"/>
    <lineage>
        <taxon>Eukaryota</taxon>
        <taxon>Metazoa</taxon>
        <taxon>Chordata</taxon>
        <taxon>Craniata</taxon>
        <taxon>Vertebrata</taxon>
        <taxon>Euteleostomi</taxon>
        <taxon>Actinopterygii</taxon>
        <taxon>Neopterygii</taxon>
        <taxon>Teleostei</taxon>
        <taxon>Neoteleostei</taxon>
        <taxon>Acanthomorphata</taxon>
        <taxon>Eupercaria</taxon>
        <taxon>Perciformes</taxon>
        <taxon>Cottioidei</taxon>
        <taxon>Gasterosteales</taxon>
        <taxon>Gasterosteidae</taxon>
        <taxon>Gasterosteus</taxon>
    </lineage>
</organism>
<proteinExistence type="predicted"/>
<reference evidence="5 6" key="1">
    <citation type="journal article" date="2021" name="G3 (Bethesda)">
        <title>Improved contiguity of the threespine stickleback genome using long-read sequencing.</title>
        <authorList>
            <person name="Nath S."/>
            <person name="Shaw D.E."/>
            <person name="White M.A."/>
        </authorList>
    </citation>
    <scope>NUCLEOTIDE SEQUENCE [LARGE SCALE GENOMIC DNA]</scope>
    <source>
        <strain evidence="5 6">Lake Benthic</strain>
    </source>
</reference>
<dbReference type="InterPro" id="IPR042235">
    <property type="entry name" value="ZP-C_dom"/>
</dbReference>
<dbReference type="InterPro" id="IPR014853">
    <property type="entry name" value="VWF/SSPO/ZAN-like_Cys-rich_dom"/>
</dbReference>
<dbReference type="SMART" id="SM00241">
    <property type="entry name" value="ZP"/>
    <property type="match status" value="1"/>
</dbReference>
<dbReference type="SMART" id="SM00832">
    <property type="entry name" value="C8"/>
    <property type="match status" value="1"/>
</dbReference>
<dbReference type="Gene3D" id="2.60.40.3210">
    <property type="entry name" value="Zona pellucida, ZP-N domain"/>
    <property type="match status" value="1"/>
</dbReference>
<keyword evidence="2" id="KW-1015">Disulfide bond</keyword>
<dbReference type="PANTHER" id="PTHR14002">
    <property type="entry name" value="ENDOGLIN/TGF-BETA RECEPTOR TYPE III"/>
    <property type="match status" value="1"/>
</dbReference>
<evidence type="ECO:0000256" key="1">
    <source>
        <dbReference type="ARBA" id="ARBA00022729"/>
    </source>
</evidence>
<feature type="region of interest" description="Disordered" evidence="3">
    <location>
        <begin position="888"/>
        <end position="907"/>
    </location>
</feature>
<evidence type="ECO:0000313" key="5">
    <source>
        <dbReference type="Ensembl" id="ENSGACP00000020476.2"/>
    </source>
</evidence>
<name>G3PS90_GASAC</name>